<accession>A0A3N3ZR73</accession>
<dbReference type="Gene3D" id="1.10.3480.10">
    <property type="entry name" value="TorD-like"/>
    <property type="match status" value="1"/>
</dbReference>
<evidence type="ECO:0000256" key="2">
    <source>
        <dbReference type="SAM" id="MobiDB-lite"/>
    </source>
</evidence>
<name>A0A3N3ZR73_9MICC</name>
<comment type="caution">
    <text evidence="3">The sequence shown here is derived from an EMBL/GenBank/DDBJ whole genome shotgun (WGS) entry which is preliminary data.</text>
</comment>
<evidence type="ECO:0000256" key="1">
    <source>
        <dbReference type="ARBA" id="ARBA00023063"/>
    </source>
</evidence>
<dbReference type="Pfam" id="PF02613">
    <property type="entry name" value="Nitrate_red_del"/>
    <property type="match status" value="1"/>
</dbReference>
<dbReference type="InterPro" id="IPR036411">
    <property type="entry name" value="TorD-like_sf"/>
</dbReference>
<dbReference type="InterPro" id="IPR003765">
    <property type="entry name" value="NO3_reductase_chaperone_NarJ"/>
</dbReference>
<dbReference type="GO" id="GO:0051082">
    <property type="term" value="F:unfolded protein binding"/>
    <property type="evidence" value="ECO:0007669"/>
    <property type="project" value="InterPro"/>
</dbReference>
<dbReference type="EMBL" id="RKMF01000010">
    <property type="protein sequence ID" value="ROZ62862.1"/>
    <property type="molecule type" value="Genomic_DNA"/>
</dbReference>
<dbReference type="SUPFAM" id="SSF89155">
    <property type="entry name" value="TorD-like"/>
    <property type="match status" value="1"/>
</dbReference>
<dbReference type="InterPro" id="IPR020945">
    <property type="entry name" value="DMSO/NO3_reduct_chaperone"/>
</dbReference>
<dbReference type="Proteomes" id="UP000270616">
    <property type="component" value="Unassembled WGS sequence"/>
</dbReference>
<dbReference type="RefSeq" id="WP_123825423.1">
    <property type="nucleotide sequence ID" value="NZ_RKMF01000010.1"/>
</dbReference>
<sequence length="267" mass="28991">MSRLARLFGLAKKGTVEAEPWEDSDPGRSAVVRQAAALLLGYPDQELIDQLPAIRQALTEVGADAEAIDPLIEWLASRPLADVQGDYVQEFDLSRRHPLHLTYWTDGDTRRRGEALLAFKQMYRENGRELDDSELPDHLPVVLEFAALVNPEDGAQLLQRYRPSLELLRLALRDDDLPQVGVIELVCSTLPGASPEDRDAVMKMAGYGPPTETVGLQPFDPRLLPVVDGAQSAGLSASPGHGAEASSPDVLPRRSEAVASPSSRGSA</sequence>
<feature type="region of interest" description="Disordered" evidence="2">
    <location>
        <begin position="230"/>
        <end position="267"/>
    </location>
</feature>
<dbReference type="GO" id="GO:0042128">
    <property type="term" value="P:nitrate assimilation"/>
    <property type="evidence" value="ECO:0007669"/>
    <property type="project" value="UniProtKB-KW"/>
</dbReference>
<keyword evidence="4" id="KW-1185">Reference proteome</keyword>
<dbReference type="PANTHER" id="PTHR43680:SF2">
    <property type="entry name" value="NITRATE REDUCTASE MOLYBDENUM COFACTOR ASSEMBLY CHAPERONE NARJ"/>
    <property type="match status" value="1"/>
</dbReference>
<dbReference type="OrthoDB" id="4307003at2"/>
<dbReference type="AlphaFoldDB" id="A0A3N3ZR73"/>
<evidence type="ECO:0000313" key="3">
    <source>
        <dbReference type="EMBL" id="ROZ62862.1"/>
    </source>
</evidence>
<evidence type="ECO:0000313" key="4">
    <source>
        <dbReference type="Proteomes" id="UP000270616"/>
    </source>
</evidence>
<reference evidence="3 4" key="1">
    <citation type="submission" date="2018-10" db="EMBL/GenBank/DDBJ databases">
        <title>Kocuria sp. M5W7-7, whole genome shotgun sequence.</title>
        <authorList>
            <person name="Tuo L."/>
        </authorList>
    </citation>
    <scope>NUCLEOTIDE SEQUENCE [LARGE SCALE GENOMIC DNA]</scope>
    <source>
        <strain evidence="3 4">M5W7-7</strain>
    </source>
</reference>
<dbReference type="GO" id="GO:0051131">
    <property type="term" value="P:chaperone-mediated protein complex assembly"/>
    <property type="evidence" value="ECO:0007669"/>
    <property type="project" value="InterPro"/>
</dbReference>
<organism evidence="3 4">
    <name type="scientific">Kocuria soli</name>
    <dbReference type="NCBI Taxonomy" id="2485125"/>
    <lineage>
        <taxon>Bacteria</taxon>
        <taxon>Bacillati</taxon>
        <taxon>Actinomycetota</taxon>
        <taxon>Actinomycetes</taxon>
        <taxon>Micrococcales</taxon>
        <taxon>Micrococcaceae</taxon>
        <taxon>Kocuria</taxon>
    </lineage>
</organism>
<gene>
    <name evidence="3" type="primary">narJ</name>
    <name evidence="3" type="ORF">EDL96_08805</name>
</gene>
<dbReference type="NCBIfam" id="TIGR00684">
    <property type="entry name" value="narJ"/>
    <property type="match status" value="1"/>
</dbReference>
<proteinExistence type="predicted"/>
<dbReference type="PANTHER" id="PTHR43680">
    <property type="entry name" value="NITRATE REDUCTASE MOLYBDENUM COFACTOR ASSEMBLY CHAPERONE"/>
    <property type="match status" value="1"/>
</dbReference>
<dbReference type="GO" id="GO:0016530">
    <property type="term" value="F:metallochaperone activity"/>
    <property type="evidence" value="ECO:0007669"/>
    <property type="project" value="TreeGrafter"/>
</dbReference>
<keyword evidence="1" id="KW-0534">Nitrate assimilation</keyword>
<protein>
    <submittedName>
        <fullName evidence="3">Nitrate reductase molybdenum cofactor assembly chaperone</fullName>
    </submittedName>
</protein>